<dbReference type="EMBL" id="FNFP01000008">
    <property type="protein sequence ID" value="SDL09876.1"/>
    <property type="molecule type" value="Genomic_DNA"/>
</dbReference>
<evidence type="ECO:0000256" key="2">
    <source>
        <dbReference type="ARBA" id="ARBA00008857"/>
    </source>
</evidence>
<sequence>MQGGVRKRGDSWYYYFEVGKVNGKRKKIERKAGNTKKEAQEALRQALNEFEKAGSIIDESDISVADYFDYWHKEYVMINCKHNTQIGYKSIIENHIKPALGIYRVRSLSPAVLQEFLNKKYRNGLSKNTLSGFYGVLSGALKMAVYPYGFRKENPMQYVSMPKYNGVKKDKNDLKVIPLDDFKRIIDRFPEGSSFYIPLQIAFHTGLRAAEVCGLTWDCVNLEKRSIKVEKIIIKKDREWVFGTPKTLSSNREIFIGNTLINILKKHRKNQMENKLEYGKHYIDSHFVCTKENGELVSPDSLKYLSRVVNYELMIPFNFHSLRHTHATMLLEAGANIKEIQERLGHSKLATTMDTYSHITSKLKQDSVDRFESMIK</sequence>
<name>A0A1G9HAC2_9FIRM</name>
<dbReference type="InterPro" id="IPR044068">
    <property type="entry name" value="CB"/>
</dbReference>
<evidence type="ECO:0000256" key="5">
    <source>
        <dbReference type="ARBA" id="ARBA00023172"/>
    </source>
</evidence>
<dbReference type="Proteomes" id="UP000198718">
    <property type="component" value="Unassembled WGS sequence"/>
</dbReference>
<dbReference type="STRING" id="393762.SAMN05660472_02602"/>
<keyword evidence="3" id="KW-0229">DNA integration</keyword>
<evidence type="ECO:0000313" key="11">
    <source>
        <dbReference type="Proteomes" id="UP000198718"/>
    </source>
</evidence>
<dbReference type="GO" id="GO:0006310">
    <property type="term" value="P:DNA recombination"/>
    <property type="evidence" value="ECO:0007669"/>
    <property type="project" value="UniProtKB-KW"/>
</dbReference>
<keyword evidence="4 6" id="KW-0238">DNA-binding</keyword>
<evidence type="ECO:0000259" key="8">
    <source>
        <dbReference type="PROSITE" id="PS51898"/>
    </source>
</evidence>
<evidence type="ECO:0000256" key="7">
    <source>
        <dbReference type="SAM" id="Coils"/>
    </source>
</evidence>
<dbReference type="GO" id="GO:0003677">
    <property type="term" value="F:DNA binding"/>
    <property type="evidence" value="ECO:0007669"/>
    <property type="project" value="UniProtKB-UniRule"/>
</dbReference>
<dbReference type="Gene3D" id="1.10.150.130">
    <property type="match status" value="1"/>
</dbReference>
<gene>
    <name evidence="10" type="ORF">SAMN05660472_02602</name>
</gene>
<feature type="coiled-coil region" evidence="7">
    <location>
        <begin position="25"/>
        <end position="56"/>
    </location>
</feature>
<feature type="domain" description="Core-binding (CB)" evidence="9">
    <location>
        <begin position="62"/>
        <end position="145"/>
    </location>
</feature>
<evidence type="ECO:0000259" key="9">
    <source>
        <dbReference type="PROSITE" id="PS51900"/>
    </source>
</evidence>
<dbReference type="InterPro" id="IPR013762">
    <property type="entry name" value="Integrase-like_cat_sf"/>
</dbReference>
<evidence type="ECO:0000256" key="3">
    <source>
        <dbReference type="ARBA" id="ARBA00022908"/>
    </source>
</evidence>
<dbReference type="InterPro" id="IPR028259">
    <property type="entry name" value="AP2-like_int_N"/>
</dbReference>
<evidence type="ECO:0000256" key="4">
    <source>
        <dbReference type="ARBA" id="ARBA00023125"/>
    </source>
</evidence>
<dbReference type="InterPro" id="IPR010998">
    <property type="entry name" value="Integrase_recombinase_N"/>
</dbReference>
<protein>
    <submittedName>
        <fullName evidence="10">Site-specific recombinase XerD</fullName>
    </submittedName>
</protein>
<dbReference type="PROSITE" id="PS51900">
    <property type="entry name" value="CB"/>
    <property type="match status" value="1"/>
</dbReference>
<dbReference type="InterPro" id="IPR004107">
    <property type="entry name" value="Integrase_SAM-like_N"/>
</dbReference>
<dbReference type="AlphaFoldDB" id="A0A1G9HAC2"/>
<dbReference type="OrthoDB" id="9785687at2"/>
<evidence type="ECO:0000313" key="10">
    <source>
        <dbReference type="EMBL" id="SDL09876.1"/>
    </source>
</evidence>
<reference evidence="10 11" key="1">
    <citation type="submission" date="2016-10" db="EMBL/GenBank/DDBJ databases">
        <authorList>
            <person name="de Groot N.N."/>
        </authorList>
    </citation>
    <scope>NUCLEOTIDE SEQUENCE [LARGE SCALE GENOMIC DNA]</scope>
    <source>
        <strain evidence="10 11">DSM 18346</strain>
    </source>
</reference>
<accession>A0A1G9HAC2</accession>
<dbReference type="Pfam" id="PF00589">
    <property type="entry name" value="Phage_integrase"/>
    <property type="match status" value="1"/>
</dbReference>
<dbReference type="InterPro" id="IPR002104">
    <property type="entry name" value="Integrase_catalytic"/>
</dbReference>
<dbReference type="PANTHER" id="PTHR30349:SF64">
    <property type="entry name" value="PROPHAGE INTEGRASE INTD-RELATED"/>
    <property type="match status" value="1"/>
</dbReference>
<dbReference type="GO" id="GO:0015074">
    <property type="term" value="P:DNA integration"/>
    <property type="evidence" value="ECO:0007669"/>
    <property type="project" value="UniProtKB-KW"/>
</dbReference>
<feature type="domain" description="Tyr recombinase" evidence="8">
    <location>
        <begin position="172"/>
        <end position="369"/>
    </location>
</feature>
<dbReference type="CDD" id="cd01189">
    <property type="entry name" value="INT_ICEBs1_C_like"/>
    <property type="match status" value="1"/>
</dbReference>
<keyword evidence="11" id="KW-1185">Reference proteome</keyword>
<dbReference type="PANTHER" id="PTHR30349">
    <property type="entry name" value="PHAGE INTEGRASE-RELATED"/>
    <property type="match status" value="1"/>
</dbReference>
<comment type="function">
    <text evidence="1">Site-specific tyrosine recombinase, which acts by catalyzing the cutting and rejoining of the recombining DNA molecules.</text>
</comment>
<keyword evidence="5" id="KW-0233">DNA recombination</keyword>
<dbReference type="SUPFAM" id="SSF56349">
    <property type="entry name" value="DNA breaking-rejoining enzymes"/>
    <property type="match status" value="1"/>
</dbReference>
<evidence type="ECO:0000256" key="6">
    <source>
        <dbReference type="PROSITE-ProRule" id="PRU01248"/>
    </source>
</evidence>
<dbReference type="Pfam" id="PF14659">
    <property type="entry name" value="Phage_int_SAM_3"/>
    <property type="match status" value="1"/>
</dbReference>
<organism evidence="10 11">
    <name type="scientific">Natronincola ferrireducens</name>
    <dbReference type="NCBI Taxonomy" id="393762"/>
    <lineage>
        <taxon>Bacteria</taxon>
        <taxon>Bacillati</taxon>
        <taxon>Bacillota</taxon>
        <taxon>Clostridia</taxon>
        <taxon>Peptostreptococcales</taxon>
        <taxon>Natronincolaceae</taxon>
        <taxon>Natronincola</taxon>
    </lineage>
</organism>
<dbReference type="InterPro" id="IPR011010">
    <property type="entry name" value="DNA_brk_join_enz"/>
</dbReference>
<evidence type="ECO:0000256" key="1">
    <source>
        <dbReference type="ARBA" id="ARBA00003283"/>
    </source>
</evidence>
<keyword evidence="7" id="KW-0175">Coiled coil</keyword>
<dbReference type="InterPro" id="IPR050090">
    <property type="entry name" value="Tyrosine_recombinase_XerCD"/>
</dbReference>
<dbReference type="PROSITE" id="PS51898">
    <property type="entry name" value="TYR_RECOMBINASE"/>
    <property type="match status" value="1"/>
</dbReference>
<dbReference type="Gene3D" id="1.10.443.10">
    <property type="entry name" value="Intergrase catalytic core"/>
    <property type="match status" value="1"/>
</dbReference>
<dbReference type="Pfam" id="PF14657">
    <property type="entry name" value="Arm-DNA-bind_4"/>
    <property type="match status" value="1"/>
</dbReference>
<comment type="similarity">
    <text evidence="2">Belongs to the 'phage' integrase family.</text>
</comment>
<proteinExistence type="inferred from homology"/>